<dbReference type="Gene3D" id="1.20.120.1630">
    <property type="match status" value="1"/>
</dbReference>
<name>A0A432MF80_9BACT</name>
<dbReference type="PROSITE" id="PS50244">
    <property type="entry name" value="S5A_REDUCTASE"/>
    <property type="match status" value="1"/>
</dbReference>
<feature type="transmembrane region" description="Helical" evidence="1">
    <location>
        <begin position="135"/>
        <end position="155"/>
    </location>
</feature>
<keyword evidence="1" id="KW-0472">Membrane</keyword>
<feature type="transmembrane region" description="Helical" evidence="1">
    <location>
        <begin position="6"/>
        <end position="24"/>
    </location>
</feature>
<organism evidence="2 3">
    <name type="scientific">Tautonia sociabilis</name>
    <dbReference type="NCBI Taxonomy" id="2080755"/>
    <lineage>
        <taxon>Bacteria</taxon>
        <taxon>Pseudomonadati</taxon>
        <taxon>Planctomycetota</taxon>
        <taxon>Planctomycetia</taxon>
        <taxon>Isosphaerales</taxon>
        <taxon>Isosphaeraceae</taxon>
        <taxon>Tautonia</taxon>
    </lineage>
</organism>
<dbReference type="SUPFAM" id="SSF103481">
    <property type="entry name" value="Multidrug resistance efflux transporter EmrE"/>
    <property type="match status" value="1"/>
</dbReference>
<dbReference type="Proteomes" id="UP000280296">
    <property type="component" value="Unassembled WGS sequence"/>
</dbReference>
<feature type="transmembrane region" description="Helical" evidence="1">
    <location>
        <begin position="207"/>
        <end position="229"/>
    </location>
</feature>
<reference evidence="2 3" key="1">
    <citation type="submission" date="2018-12" db="EMBL/GenBank/DDBJ databases">
        <authorList>
            <person name="Toschakov S.V."/>
        </authorList>
    </citation>
    <scope>NUCLEOTIDE SEQUENCE [LARGE SCALE GENOMIC DNA]</scope>
    <source>
        <strain evidence="2 3">GM2012</strain>
    </source>
</reference>
<dbReference type="OrthoDB" id="9779233at2"/>
<comment type="caution">
    <text evidence="2">The sequence shown here is derived from an EMBL/GenBank/DDBJ whole genome shotgun (WGS) entry which is preliminary data.</text>
</comment>
<feature type="transmembrane region" description="Helical" evidence="1">
    <location>
        <begin position="100"/>
        <end position="123"/>
    </location>
</feature>
<dbReference type="Pfam" id="PF06966">
    <property type="entry name" value="DUF1295"/>
    <property type="match status" value="1"/>
</dbReference>
<evidence type="ECO:0000256" key="1">
    <source>
        <dbReference type="SAM" id="Phobius"/>
    </source>
</evidence>
<gene>
    <name evidence="2" type="ORF">TsocGM_19995</name>
</gene>
<accession>A0A432MF80</accession>
<feature type="transmembrane region" description="Helical" evidence="1">
    <location>
        <begin position="185"/>
        <end position="201"/>
    </location>
</feature>
<proteinExistence type="predicted"/>
<evidence type="ECO:0000313" key="2">
    <source>
        <dbReference type="EMBL" id="RUL84638.1"/>
    </source>
</evidence>
<feature type="transmembrane region" description="Helical" evidence="1">
    <location>
        <begin position="36"/>
        <end position="54"/>
    </location>
</feature>
<dbReference type="PANTHER" id="PTHR32251">
    <property type="entry name" value="3-OXO-5-ALPHA-STEROID 4-DEHYDROGENASE"/>
    <property type="match status" value="1"/>
</dbReference>
<dbReference type="RefSeq" id="WP_126727235.1">
    <property type="nucleotide sequence ID" value="NZ_RYZH01000047.1"/>
</dbReference>
<dbReference type="EMBL" id="RYZH01000047">
    <property type="protein sequence ID" value="RUL84638.1"/>
    <property type="molecule type" value="Genomic_DNA"/>
</dbReference>
<keyword evidence="3" id="KW-1185">Reference proteome</keyword>
<keyword evidence="1" id="KW-1133">Transmembrane helix</keyword>
<sequence length="268" mass="30520">MSLLELVGVNFAVTTALMFLLWLVSITLRDASIVDVFWGLGFVVIAWLSFFLTGESTSRKMLLVLLVSIWGLRLSVYLARRKFGTPEDSRYQAMRASIGPQFWVVSLFLVFGLQAIIMNFVALPVMAGQLDTSPIGFWNLLGVALWTVGFLFEAVGDYQLARFKADPNNRRKVLDRGLWRYTRHPNYFGDFLVWWGIFFAAQGQGSWWTAIGPLLMSILLIRVSGVTLLERSLKHNKEGYADYIARTSAFFPWPPKLRAAAHEKDIRR</sequence>
<dbReference type="AlphaFoldDB" id="A0A432MF80"/>
<dbReference type="InterPro" id="IPR010721">
    <property type="entry name" value="UstE-like"/>
</dbReference>
<protein>
    <submittedName>
        <fullName evidence="2">DUF1295 domain-containing protein</fullName>
    </submittedName>
</protein>
<dbReference type="PANTHER" id="PTHR32251:SF17">
    <property type="entry name" value="STEROID 5-ALPHA REDUCTASE C-TERMINAL DOMAIN-CONTAINING PROTEIN"/>
    <property type="match status" value="1"/>
</dbReference>
<evidence type="ECO:0000313" key="3">
    <source>
        <dbReference type="Proteomes" id="UP000280296"/>
    </source>
</evidence>
<dbReference type="InterPro" id="IPR037185">
    <property type="entry name" value="EmrE-like"/>
</dbReference>
<keyword evidence="1" id="KW-0812">Transmembrane</keyword>
<dbReference type="GO" id="GO:0016020">
    <property type="term" value="C:membrane"/>
    <property type="evidence" value="ECO:0007669"/>
    <property type="project" value="TreeGrafter"/>
</dbReference>
<reference evidence="2 3" key="2">
    <citation type="submission" date="2019-01" db="EMBL/GenBank/DDBJ databases">
        <title>Tautonia sociabilis, a novel thermotolerant planctomycete of Isosphaeraceae family, isolated from a 4000 m deep subterranean habitat.</title>
        <authorList>
            <person name="Kovaleva O.L."/>
            <person name="Elcheninov A.G."/>
            <person name="Van Heerden E."/>
            <person name="Toshchakov S.V."/>
            <person name="Novikov A."/>
            <person name="Bonch-Osmolovskaya E.A."/>
            <person name="Kublanov I.V."/>
        </authorList>
    </citation>
    <scope>NUCLEOTIDE SEQUENCE [LARGE SCALE GENOMIC DNA]</scope>
    <source>
        <strain evidence="2 3">GM2012</strain>
    </source>
</reference>